<dbReference type="PANTHER" id="PTHR12428:SF65">
    <property type="entry name" value="CYTOCHROME C OXIDASE ASSEMBLY PROTEIN COX18, MITOCHONDRIAL"/>
    <property type="match status" value="1"/>
</dbReference>
<evidence type="ECO:0000256" key="2">
    <source>
        <dbReference type="ARBA" id="ARBA00022692"/>
    </source>
</evidence>
<organism evidence="6 7">
    <name type="scientific">Eimeria mitis</name>
    <dbReference type="NCBI Taxonomy" id="44415"/>
    <lineage>
        <taxon>Eukaryota</taxon>
        <taxon>Sar</taxon>
        <taxon>Alveolata</taxon>
        <taxon>Apicomplexa</taxon>
        <taxon>Conoidasida</taxon>
        <taxon>Coccidia</taxon>
        <taxon>Eucoccidiorida</taxon>
        <taxon>Eimeriorina</taxon>
        <taxon>Eimeriidae</taxon>
        <taxon>Eimeria</taxon>
    </lineage>
</organism>
<keyword evidence="4 5" id="KW-0472">Membrane</keyword>
<dbReference type="GO" id="GO:0032977">
    <property type="term" value="F:membrane insertase activity"/>
    <property type="evidence" value="ECO:0007669"/>
    <property type="project" value="InterPro"/>
</dbReference>
<sequence>MRRTGALFVEPGSVNNVASGYIGECDIEEEDICGDLHHQPTNPDEDARSDASWVQHEAHPLCCICPTRTTNDPIDSVCVPSLNSRRKPLLLAETSAEKGRFKGKRKASMSAVAQTRAKADSTVACCCFFVAGDESFLWSVALPAAGCLLRLITLPVAIDSERDRRQRQLIDPQFSRMKEKMKEAYKAGNTQEYQRLRLETKQLLKKHGVGVLPASLLQMVLLGVAISLATPAIRCISGDVWRFKSFAVEQPGWLSSLSLPDTTGLTAGLCWLALASTMAVTLNKPVRLQMQQQQEQQQPAG</sequence>
<evidence type="ECO:0000256" key="3">
    <source>
        <dbReference type="ARBA" id="ARBA00022989"/>
    </source>
</evidence>
<dbReference type="AlphaFoldDB" id="U6K2J1"/>
<evidence type="ECO:0000313" key="6">
    <source>
        <dbReference type="EMBL" id="CDJ29988.1"/>
    </source>
</evidence>
<dbReference type="EMBL" id="HG682233">
    <property type="protein sequence ID" value="CDJ29988.1"/>
    <property type="molecule type" value="Genomic_DNA"/>
</dbReference>
<reference evidence="6" key="1">
    <citation type="submission" date="2013-10" db="EMBL/GenBank/DDBJ databases">
        <title>Genomic analysis of the causative agents of coccidiosis in chickens.</title>
        <authorList>
            <person name="Reid A.J."/>
            <person name="Blake D."/>
            <person name="Billington K."/>
            <person name="Browne H."/>
            <person name="Dunn M."/>
            <person name="Hung S."/>
            <person name="Kawahara F."/>
            <person name="Miranda-Saavedra D."/>
            <person name="Mourier T."/>
            <person name="Nagra H."/>
            <person name="Otto T.D."/>
            <person name="Rawlings N."/>
            <person name="Sanchez A."/>
            <person name="Sanders M."/>
            <person name="Subramaniam C."/>
            <person name="Tay Y."/>
            <person name="Dear P."/>
            <person name="Doerig C."/>
            <person name="Gruber A."/>
            <person name="Parkinson J."/>
            <person name="Shirley M."/>
            <person name="Wan K.L."/>
            <person name="Berriman M."/>
            <person name="Tomley F."/>
            <person name="Pain A."/>
        </authorList>
    </citation>
    <scope>NUCLEOTIDE SEQUENCE [LARGE SCALE GENOMIC DNA]</scope>
    <source>
        <strain evidence="6">Houghton</strain>
    </source>
</reference>
<accession>U6K2J1</accession>
<keyword evidence="3 5" id="KW-1133">Transmembrane helix</keyword>
<proteinExistence type="predicted"/>
<comment type="subcellular location">
    <subcellularLocation>
        <location evidence="1">Membrane</location>
        <topology evidence="1">Multi-pass membrane protein</topology>
    </subcellularLocation>
</comment>
<reference evidence="6" key="2">
    <citation type="submission" date="2013-10" db="EMBL/GenBank/DDBJ databases">
        <authorList>
            <person name="Aslett M."/>
        </authorList>
    </citation>
    <scope>NUCLEOTIDE SEQUENCE [LARGE SCALE GENOMIC DNA]</scope>
    <source>
        <strain evidence="6">Houghton</strain>
    </source>
</reference>
<dbReference type="GO" id="GO:0032979">
    <property type="term" value="P:protein insertion into mitochondrial inner membrane from matrix"/>
    <property type="evidence" value="ECO:0007669"/>
    <property type="project" value="TreeGrafter"/>
</dbReference>
<gene>
    <name evidence="6" type="ORF">EMH_0054290</name>
</gene>
<evidence type="ECO:0000256" key="5">
    <source>
        <dbReference type="SAM" id="Phobius"/>
    </source>
</evidence>
<dbReference type="InterPro" id="IPR001708">
    <property type="entry name" value="YidC/ALB3/OXA1/COX18"/>
</dbReference>
<feature type="transmembrane region" description="Helical" evidence="5">
    <location>
        <begin position="263"/>
        <end position="282"/>
    </location>
</feature>
<dbReference type="OrthoDB" id="333133at2759"/>
<evidence type="ECO:0000313" key="7">
    <source>
        <dbReference type="Proteomes" id="UP000030744"/>
    </source>
</evidence>
<feature type="transmembrane region" description="Helical" evidence="5">
    <location>
        <begin position="136"/>
        <end position="158"/>
    </location>
</feature>
<dbReference type="GeneID" id="25380093"/>
<dbReference type="PANTHER" id="PTHR12428">
    <property type="entry name" value="OXA1"/>
    <property type="match status" value="1"/>
</dbReference>
<name>U6K2J1_9EIME</name>
<keyword evidence="7" id="KW-1185">Reference proteome</keyword>
<dbReference type="Proteomes" id="UP000030744">
    <property type="component" value="Unassembled WGS sequence"/>
</dbReference>
<protein>
    <submittedName>
        <fullName evidence="6">Uncharacterized protein</fullName>
    </submittedName>
</protein>
<dbReference type="GO" id="GO:0005743">
    <property type="term" value="C:mitochondrial inner membrane"/>
    <property type="evidence" value="ECO:0007669"/>
    <property type="project" value="TreeGrafter"/>
</dbReference>
<dbReference type="RefSeq" id="XP_013352557.1">
    <property type="nucleotide sequence ID" value="XM_013497103.1"/>
</dbReference>
<evidence type="ECO:0000256" key="4">
    <source>
        <dbReference type="ARBA" id="ARBA00023136"/>
    </source>
</evidence>
<feature type="transmembrane region" description="Helical" evidence="5">
    <location>
        <begin position="211"/>
        <end position="233"/>
    </location>
</feature>
<evidence type="ECO:0000256" key="1">
    <source>
        <dbReference type="ARBA" id="ARBA00004141"/>
    </source>
</evidence>
<dbReference type="VEuPathDB" id="ToxoDB:EMH_0054290"/>
<keyword evidence="2 5" id="KW-0812">Transmembrane</keyword>